<reference evidence="2 3" key="1">
    <citation type="submission" date="2016-09" db="EMBL/GenBank/DDBJ databases">
        <title>The draft genome of Dichanthelium oligosanthes: A C3 panicoid grass species.</title>
        <authorList>
            <person name="Studer A.J."/>
            <person name="Schnable J.C."/>
            <person name="Brutnell T.P."/>
        </authorList>
    </citation>
    <scope>NUCLEOTIDE SEQUENCE [LARGE SCALE GENOMIC DNA]</scope>
    <source>
        <strain evidence="3">cv. Kellogg 1175</strain>
        <tissue evidence="2">Leaf</tissue>
    </source>
</reference>
<feature type="transmembrane region" description="Helical" evidence="1">
    <location>
        <begin position="6"/>
        <end position="25"/>
    </location>
</feature>
<name>A0A1E5UT30_9POAL</name>
<keyword evidence="1" id="KW-0812">Transmembrane</keyword>
<keyword evidence="1" id="KW-0472">Membrane</keyword>
<dbReference type="Proteomes" id="UP000095767">
    <property type="component" value="Unassembled WGS sequence"/>
</dbReference>
<dbReference type="OrthoDB" id="73901at2759"/>
<dbReference type="AlphaFoldDB" id="A0A1E5UT30"/>
<dbReference type="EMBL" id="LWDX02064738">
    <property type="protein sequence ID" value="OEL15955.1"/>
    <property type="molecule type" value="Genomic_DNA"/>
</dbReference>
<protein>
    <submittedName>
        <fullName evidence="2">Uncharacterized protein</fullName>
    </submittedName>
</protein>
<keyword evidence="3" id="KW-1185">Reference proteome</keyword>
<accession>A0A1E5UT30</accession>
<keyword evidence="1" id="KW-1133">Transmembrane helix</keyword>
<gene>
    <name evidence="2" type="ORF">BAE44_0023026</name>
</gene>
<evidence type="ECO:0000256" key="1">
    <source>
        <dbReference type="SAM" id="Phobius"/>
    </source>
</evidence>
<proteinExistence type="predicted"/>
<comment type="caution">
    <text evidence="2">The sequence shown here is derived from an EMBL/GenBank/DDBJ whole genome shotgun (WGS) entry which is preliminary data.</text>
</comment>
<organism evidence="2 3">
    <name type="scientific">Dichanthelium oligosanthes</name>
    <dbReference type="NCBI Taxonomy" id="888268"/>
    <lineage>
        <taxon>Eukaryota</taxon>
        <taxon>Viridiplantae</taxon>
        <taxon>Streptophyta</taxon>
        <taxon>Embryophyta</taxon>
        <taxon>Tracheophyta</taxon>
        <taxon>Spermatophyta</taxon>
        <taxon>Magnoliopsida</taxon>
        <taxon>Liliopsida</taxon>
        <taxon>Poales</taxon>
        <taxon>Poaceae</taxon>
        <taxon>PACMAD clade</taxon>
        <taxon>Panicoideae</taxon>
        <taxon>Panicodae</taxon>
        <taxon>Paniceae</taxon>
        <taxon>Dichantheliinae</taxon>
        <taxon>Dichanthelium</taxon>
    </lineage>
</organism>
<sequence>MLAIMSFNGGVFLAVLVGHATGFLLSRRGMLLGPATRDDDVPIVAERDQMYLW</sequence>
<evidence type="ECO:0000313" key="3">
    <source>
        <dbReference type="Proteomes" id="UP000095767"/>
    </source>
</evidence>
<evidence type="ECO:0000313" key="2">
    <source>
        <dbReference type="EMBL" id="OEL15955.1"/>
    </source>
</evidence>